<protein>
    <submittedName>
        <fullName evidence="1">Uncharacterized protein</fullName>
    </submittedName>
</protein>
<evidence type="ECO:0000313" key="1">
    <source>
        <dbReference type="EMBL" id="OBQ56757.1"/>
    </source>
</evidence>
<keyword evidence="2" id="KW-1185">Reference proteome</keyword>
<dbReference type="RefSeq" id="WP_066851785.1">
    <property type="nucleotide sequence ID" value="NZ_JXMS01000002.1"/>
</dbReference>
<dbReference type="AlphaFoldDB" id="A0A1B7XMK6"/>
<reference evidence="1 2" key="1">
    <citation type="submission" date="2015-01" db="EMBL/GenBank/DDBJ databases">
        <title>Desulfovibrio sp. JC271 draft genome sequence.</title>
        <authorList>
            <person name="Shivani Y."/>
            <person name="Subhash Y."/>
            <person name="Sasikala C."/>
            <person name="Ramana C.V."/>
        </authorList>
    </citation>
    <scope>NUCLEOTIDE SEQUENCE [LARGE SCALE GENOMIC DNA]</scope>
    <source>
        <strain evidence="1 2">JC271</strain>
    </source>
</reference>
<accession>A0A1B7XMK6</accession>
<gene>
    <name evidence="1" type="ORF">SP90_01340</name>
</gene>
<evidence type="ECO:0000313" key="2">
    <source>
        <dbReference type="Proteomes" id="UP000091979"/>
    </source>
</evidence>
<name>A0A1B7XMK6_9BACT</name>
<dbReference type="OrthoDB" id="6401829at2"/>
<dbReference type="EMBL" id="JXMS01000002">
    <property type="protein sequence ID" value="OBQ56757.1"/>
    <property type="molecule type" value="Genomic_DNA"/>
</dbReference>
<comment type="caution">
    <text evidence="1">The sequence shown here is derived from an EMBL/GenBank/DDBJ whole genome shotgun (WGS) entry which is preliminary data.</text>
</comment>
<dbReference type="PATRIC" id="fig|1560234.3.peg.1139"/>
<proteinExistence type="predicted"/>
<dbReference type="Proteomes" id="UP000091979">
    <property type="component" value="Unassembled WGS sequence"/>
</dbReference>
<sequence length="102" mass="11413">MSEYDAPATAGMIVGLTQHLVGYGRFEELIKSYSEQGYDNPKRAAVAEVFEVGNIWKVGTPVVFQWAIAADGKSFELTYWDSLAWQSVKKMSLDDILAQVYN</sequence>
<organism evidence="1 2">
    <name type="scientific">Halodesulfovibrio spirochaetisodalis</name>
    <dbReference type="NCBI Taxonomy" id="1560234"/>
    <lineage>
        <taxon>Bacteria</taxon>
        <taxon>Pseudomonadati</taxon>
        <taxon>Thermodesulfobacteriota</taxon>
        <taxon>Desulfovibrionia</taxon>
        <taxon>Desulfovibrionales</taxon>
        <taxon>Desulfovibrionaceae</taxon>
        <taxon>Halodesulfovibrio</taxon>
    </lineage>
</organism>